<dbReference type="OrthoDB" id="6512771at2759"/>
<keyword evidence="1" id="KW-0812">Transmembrane</keyword>
<organism evidence="2 3">
    <name type="scientific">Hyaloscypha hepaticicola</name>
    <dbReference type="NCBI Taxonomy" id="2082293"/>
    <lineage>
        <taxon>Eukaryota</taxon>
        <taxon>Fungi</taxon>
        <taxon>Dikarya</taxon>
        <taxon>Ascomycota</taxon>
        <taxon>Pezizomycotina</taxon>
        <taxon>Leotiomycetes</taxon>
        <taxon>Helotiales</taxon>
        <taxon>Hyaloscyphaceae</taxon>
        <taxon>Hyaloscypha</taxon>
    </lineage>
</organism>
<sequence>MKFPWPASRADSASSDPEAGVVPLENIIRLSTETQRRNGFRQSNLPDHGDRITEDIKNGNYICSICLDSVTHGDTYEYSIWHCLSCYTVTHFRCAKSWAQARSRTAFSSIRFLESWKCPSCSNEILEPRARCWCQKKSFRSLEPSNNERPNSCLDICDRAGTCGHGEENTCTKMCHPGPCNIPCKPSCAGRRVLPPTPTGWERFWARIHQRPAGSVRKFIFFFSIFFVIYALLGVWLHYHIQWWSKPFKYPQLGDSHIIAEIMVLILVGVFVILPLNCILLAALFADLGSFLSVAFNLNSRETKPTRKAAMKFFGRILLFLIALGIWMLPILGFAGGVDIAWYNQMKDSCNGLNTRIDMDTMTKFTVRSLSPNIAPYDMYLASHLDPVLVPGTGNTTNTTNPFEYYQRLSISRPSPPPLSRDYEHIAIDIDIPSRLYRILHLNASNAENEYMALGYKSSLTSLPTFHPLEETIKSNGSFSEVTKKDKHMLIPELNIGIANMYSFIYGSPEQKPFIKIYQNQSPYWRSSAPGSPTSLFPMDLLLFNKTLNEPWDSKKNTPKDHKLVMRTASFGHGRQRLDMCMKEDTEFKKGIEVSKGVSEEFWVPFAIMVAHRERMYEMEGRK</sequence>
<dbReference type="EMBL" id="KZ613507">
    <property type="protein sequence ID" value="PMD16190.1"/>
    <property type="molecule type" value="Genomic_DNA"/>
</dbReference>
<feature type="transmembrane region" description="Helical" evidence="1">
    <location>
        <begin position="219"/>
        <end position="239"/>
    </location>
</feature>
<keyword evidence="1" id="KW-0472">Membrane</keyword>
<dbReference type="GO" id="GO:0000977">
    <property type="term" value="F:RNA polymerase II transcription regulatory region sequence-specific DNA binding"/>
    <property type="evidence" value="ECO:0007669"/>
    <property type="project" value="TreeGrafter"/>
</dbReference>
<evidence type="ECO:0000313" key="3">
    <source>
        <dbReference type="Proteomes" id="UP000235672"/>
    </source>
</evidence>
<dbReference type="PANTHER" id="PTHR12360">
    <property type="entry name" value="NUCLEAR TRANSCRIPTION FACTOR, X-BOX BINDING 1 NFX1"/>
    <property type="match status" value="1"/>
</dbReference>
<dbReference type="PANTHER" id="PTHR12360:SF12">
    <property type="entry name" value="TRANSCRIPTIONAL REPRESSOR NF-X1"/>
    <property type="match status" value="1"/>
</dbReference>
<evidence type="ECO:0008006" key="4">
    <source>
        <dbReference type="Google" id="ProtNLM"/>
    </source>
</evidence>
<accession>A0A2J6PQ84</accession>
<evidence type="ECO:0000313" key="2">
    <source>
        <dbReference type="EMBL" id="PMD16190.1"/>
    </source>
</evidence>
<keyword evidence="1" id="KW-1133">Transmembrane helix</keyword>
<dbReference type="Proteomes" id="UP000235672">
    <property type="component" value="Unassembled WGS sequence"/>
</dbReference>
<feature type="transmembrane region" description="Helical" evidence="1">
    <location>
        <begin position="313"/>
        <end position="343"/>
    </location>
</feature>
<keyword evidence="3" id="KW-1185">Reference proteome</keyword>
<dbReference type="AlphaFoldDB" id="A0A2J6PQ84"/>
<dbReference type="STRING" id="1745343.A0A2J6PQ84"/>
<protein>
    <recommendedName>
        <fullName evidence="4">RING-type domain-containing protein</fullName>
    </recommendedName>
</protein>
<proteinExistence type="predicted"/>
<gene>
    <name evidence="2" type="ORF">NA56DRAFT_317791</name>
</gene>
<dbReference type="InterPro" id="IPR034078">
    <property type="entry name" value="NFX1_fam"/>
</dbReference>
<feature type="transmembrane region" description="Helical" evidence="1">
    <location>
        <begin position="259"/>
        <end position="292"/>
    </location>
</feature>
<dbReference type="GO" id="GO:0005634">
    <property type="term" value="C:nucleus"/>
    <property type="evidence" value="ECO:0007669"/>
    <property type="project" value="TreeGrafter"/>
</dbReference>
<name>A0A2J6PQ84_9HELO</name>
<evidence type="ECO:0000256" key="1">
    <source>
        <dbReference type="SAM" id="Phobius"/>
    </source>
</evidence>
<reference evidence="2 3" key="1">
    <citation type="submission" date="2016-05" db="EMBL/GenBank/DDBJ databases">
        <title>A degradative enzymes factory behind the ericoid mycorrhizal symbiosis.</title>
        <authorList>
            <consortium name="DOE Joint Genome Institute"/>
            <person name="Martino E."/>
            <person name="Morin E."/>
            <person name="Grelet G."/>
            <person name="Kuo A."/>
            <person name="Kohler A."/>
            <person name="Daghino S."/>
            <person name="Barry K."/>
            <person name="Choi C."/>
            <person name="Cichocki N."/>
            <person name="Clum A."/>
            <person name="Copeland A."/>
            <person name="Hainaut M."/>
            <person name="Haridas S."/>
            <person name="Labutti K."/>
            <person name="Lindquist E."/>
            <person name="Lipzen A."/>
            <person name="Khouja H.-R."/>
            <person name="Murat C."/>
            <person name="Ohm R."/>
            <person name="Olson A."/>
            <person name="Spatafora J."/>
            <person name="Veneault-Fourrey C."/>
            <person name="Henrissat B."/>
            <person name="Grigoriev I."/>
            <person name="Martin F."/>
            <person name="Perotto S."/>
        </authorList>
    </citation>
    <scope>NUCLEOTIDE SEQUENCE [LARGE SCALE GENOMIC DNA]</scope>
    <source>
        <strain evidence="2 3">UAMH 7357</strain>
    </source>
</reference>
<dbReference type="GO" id="GO:0000981">
    <property type="term" value="F:DNA-binding transcription factor activity, RNA polymerase II-specific"/>
    <property type="evidence" value="ECO:0007669"/>
    <property type="project" value="TreeGrafter"/>
</dbReference>